<proteinExistence type="predicted"/>
<evidence type="ECO:0000313" key="2">
    <source>
        <dbReference type="Proteomes" id="UP001195483"/>
    </source>
</evidence>
<accession>A0AAE0W026</accession>
<reference evidence="1" key="3">
    <citation type="submission" date="2023-05" db="EMBL/GenBank/DDBJ databases">
        <authorList>
            <person name="Smith C.H."/>
        </authorList>
    </citation>
    <scope>NUCLEOTIDE SEQUENCE</scope>
    <source>
        <strain evidence="1">CHS0354</strain>
        <tissue evidence="1">Mantle</tissue>
    </source>
</reference>
<name>A0AAE0W026_9BIVA</name>
<dbReference type="Proteomes" id="UP001195483">
    <property type="component" value="Unassembled WGS sequence"/>
</dbReference>
<sequence length="71" mass="7830">MATQRRGDQPRDLFGRACRAVFALCLTSECRSLSAADTRCAALSKLTEWRIARPKASTRSASKKEKSVDTP</sequence>
<reference evidence="1" key="1">
    <citation type="journal article" date="2021" name="Genome Biol. Evol.">
        <title>A High-Quality Reference Genome for a Parasitic Bivalve with Doubly Uniparental Inheritance (Bivalvia: Unionida).</title>
        <authorList>
            <person name="Smith C.H."/>
        </authorList>
    </citation>
    <scope>NUCLEOTIDE SEQUENCE</scope>
    <source>
        <strain evidence="1">CHS0354</strain>
    </source>
</reference>
<dbReference type="EMBL" id="JAEAOA010000332">
    <property type="protein sequence ID" value="KAK3595335.1"/>
    <property type="molecule type" value="Genomic_DNA"/>
</dbReference>
<dbReference type="AlphaFoldDB" id="A0AAE0W026"/>
<comment type="caution">
    <text evidence="1">The sequence shown here is derived from an EMBL/GenBank/DDBJ whole genome shotgun (WGS) entry which is preliminary data.</text>
</comment>
<evidence type="ECO:0000313" key="1">
    <source>
        <dbReference type="EMBL" id="KAK3595335.1"/>
    </source>
</evidence>
<gene>
    <name evidence="1" type="ORF">CHS0354_004490</name>
</gene>
<organism evidence="1 2">
    <name type="scientific">Potamilus streckersoni</name>
    <dbReference type="NCBI Taxonomy" id="2493646"/>
    <lineage>
        <taxon>Eukaryota</taxon>
        <taxon>Metazoa</taxon>
        <taxon>Spiralia</taxon>
        <taxon>Lophotrochozoa</taxon>
        <taxon>Mollusca</taxon>
        <taxon>Bivalvia</taxon>
        <taxon>Autobranchia</taxon>
        <taxon>Heteroconchia</taxon>
        <taxon>Palaeoheterodonta</taxon>
        <taxon>Unionida</taxon>
        <taxon>Unionoidea</taxon>
        <taxon>Unionidae</taxon>
        <taxon>Ambleminae</taxon>
        <taxon>Lampsilini</taxon>
        <taxon>Potamilus</taxon>
    </lineage>
</organism>
<keyword evidence="2" id="KW-1185">Reference proteome</keyword>
<protein>
    <submittedName>
        <fullName evidence="1">Uncharacterized protein</fullName>
    </submittedName>
</protein>
<reference evidence="1" key="2">
    <citation type="journal article" date="2021" name="Genome Biol. Evol.">
        <title>Developing a high-quality reference genome for a parasitic bivalve with doubly uniparental inheritance (Bivalvia: Unionida).</title>
        <authorList>
            <person name="Smith C.H."/>
        </authorList>
    </citation>
    <scope>NUCLEOTIDE SEQUENCE</scope>
    <source>
        <strain evidence="1">CHS0354</strain>
        <tissue evidence="1">Mantle</tissue>
    </source>
</reference>